<keyword evidence="1" id="KW-1133">Transmembrane helix</keyword>
<dbReference type="EMBL" id="CM002926">
    <property type="protein sequence ID" value="KGN51902.1"/>
    <property type="molecule type" value="Genomic_DNA"/>
</dbReference>
<evidence type="ECO:0000313" key="3">
    <source>
        <dbReference type="Proteomes" id="UP000029981"/>
    </source>
</evidence>
<dbReference type="AlphaFoldDB" id="A0A0A0KTZ5"/>
<sequence>MMNLGFQMESFLWVIMELMEWLCVMLCGNWKMKLLITILFFNLSFLCSLLLLLFFFFPINYGIIL</sequence>
<evidence type="ECO:0000256" key="1">
    <source>
        <dbReference type="SAM" id="Phobius"/>
    </source>
</evidence>
<reference evidence="2 3" key="2">
    <citation type="journal article" date="2009" name="PLoS ONE">
        <title>An integrated genetic and cytogenetic map of the cucumber genome.</title>
        <authorList>
            <person name="Ren Y."/>
            <person name="Zhang Z."/>
            <person name="Liu J."/>
            <person name="Staub J.E."/>
            <person name="Han Y."/>
            <person name="Cheng Z."/>
            <person name="Li X."/>
            <person name="Lu J."/>
            <person name="Miao H."/>
            <person name="Kang H."/>
            <person name="Xie B."/>
            <person name="Gu X."/>
            <person name="Wang X."/>
            <person name="Du Y."/>
            <person name="Jin W."/>
            <person name="Huang S."/>
        </authorList>
    </citation>
    <scope>NUCLEOTIDE SEQUENCE [LARGE SCALE GENOMIC DNA]</scope>
    <source>
        <strain evidence="3">cv. 9930</strain>
    </source>
</reference>
<reference evidence="2 3" key="3">
    <citation type="journal article" date="2010" name="BMC Genomics">
        <title>Transcriptome sequencing and comparative analysis of cucumber flowers with different sex types.</title>
        <authorList>
            <person name="Guo S."/>
            <person name="Zheng Y."/>
            <person name="Joung J.G."/>
            <person name="Liu S."/>
            <person name="Zhang Z."/>
            <person name="Crasta O.R."/>
            <person name="Sobral B.W."/>
            <person name="Xu Y."/>
            <person name="Huang S."/>
            <person name="Fei Z."/>
        </authorList>
    </citation>
    <scope>NUCLEOTIDE SEQUENCE [LARGE SCALE GENOMIC DNA]</scope>
    <source>
        <strain evidence="3">cv. 9930</strain>
    </source>
</reference>
<reference evidence="2 3" key="4">
    <citation type="journal article" date="2011" name="BMC Genomics">
        <title>RNA-Seq improves annotation of protein-coding genes in the cucumber genome.</title>
        <authorList>
            <person name="Li Z."/>
            <person name="Zhang Z."/>
            <person name="Yan P."/>
            <person name="Huang S."/>
            <person name="Fei Z."/>
            <person name="Lin K."/>
        </authorList>
    </citation>
    <scope>NUCLEOTIDE SEQUENCE [LARGE SCALE GENOMIC DNA]</scope>
    <source>
        <strain evidence="3">cv. 9930</strain>
    </source>
</reference>
<reference evidence="2 3" key="1">
    <citation type="journal article" date="2009" name="Nat. Genet.">
        <title>The genome of the cucumber, Cucumis sativus L.</title>
        <authorList>
            <person name="Huang S."/>
            <person name="Li R."/>
            <person name="Zhang Z."/>
            <person name="Li L."/>
            <person name="Gu X."/>
            <person name="Fan W."/>
            <person name="Lucas W.J."/>
            <person name="Wang X."/>
            <person name="Xie B."/>
            <person name="Ni P."/>
            <person name="Ren Y."/>
            <person name="Zhu H."/>
            <person name="Li J."/>
            <person name="Lin K."/>
            <person name="Jin W."/>
            <person name="Fei Z."/>
            <person name="Li G."/>
            <person name="Staub J."/>
            <person name="Kilian A."/>
            <person name="van der Vossen E.A."/>
            <person name="Wu Y."/>
            <person name="Guo J."/>
            <person name="He J."/>
            <person name="Jia Z."/>
            <person name="Ren Y."/>
            <person name="Tian G."/>
            <person name="Lu Y."/>
            <person name="Ruan J."/>
            <person name="Qian W."/>
            <person name="Wang M."/>
            <person name="Huang Q."/>
            <person name="Li B."/>
            <person name="Xuan Z."/>
            <person name="Cao J."/>
            <person name="Asan"/>
            <person name="Wu Z."/>
            <person name="Zhang J."/>
            <person name="Cai Q."/>
            <person name="Bai Y."/>
            <person name="Zhao B."/>
            <person name="Han Y."/>
            <person name="Li Y."/>
            <person name="Li X."/>
            <person name="Wang S."/>
            <person name="Shi Q."/>
            <person name="Liu S."/>
            <person name="Cho W.K."/>
            <person name="Kim J.Y."/>
            <person name="Xu Y."/>
            <person name="Heller-Uszynska K."/>
            <person name="Miao H."/>
            <person name="Cheng Z."/>
            <person name="Zhang S."/>
            <person name="Wu J."/>
            <person name="Yang Y."/>
            <person name="Kang H."/>
            <person name="Li M."/>
            <person name="Liang H."/>
            <person name="Ren X."/>
            <person name="Shi Z."/>
            <person name="Wen M."/>
            <person name="Jian M."/>
            <person name="Yang H."/>
            <person name="Zhang G."/>
            <person name="Yang Z."/>
            <person name="Chen R."/>
            <person name="Liu S."/>
            <person name="Li J."/>
            <person name="Ma L."/>
            <person name="Liu H."/>
            <person name="Zhou Y."/>
            <person name="Zhao J."/>
            <person name="Fang X."/>
            <person name="Li G."/>
            <person name="Fang L."/>
            <person name="Li Y."/>
            <person name="Liu D."/>
            <person name="Zheng H."/>
            <person name="Zhang Y."/>
            <person name="Qin N."/>
            <person name="Li Z."/>
            <person name="Yang G."/>
            <person name="Yang S."/>
            <person name="Bolund L."/>
            <person name="Kristiansen K."/>
            <person name="Zheng H."/>
            <person name="Li S."/>
            <person name="Zhang X."/>
            <person name="Yang H."/>
            <person name="Wang J."/>
            <person name="Sun R."/>
            <person name="Zhang B."/>
            <person name="Jiang S."/>
            <person name="Wang J."/>
            <person name="Du Y."/>
            <person name="Li S."/>
        </authorList>
    </citation>
    <scope>NUCLEOTIDE SEQUENCE [LARGE SCALE GENOMIC DNA]</scope>
    <source>
        <strain evidence="3">cv. 9930</strain>
    </source>
</reference>
<evidence type="ECO:0000313" key="2">
    <source>
        <dbReference type="EMBL" id="KGN51902.1"/>
    </source>
</evidence>
<dbReference type="Proteomes" id="UP000029981">
    <property type="component" value="Chromosome 5"/>
</dbReference>
<name>A0A0A0KTZ5_CUCSA</name>
<organism evidence="2 3">
    <name type="scientific">Cucumis sativus</name>
    <name type="common">Cucumber</name>
    <dbReference type="NCBI Taxonomy" id="3659"/>
    <lineage>
        <taxon>Eukaryota</taxon>
        <taxon>Viridiplantae</taxon>
        <taxon>Streptophyta</taxon>
        <taxon>Embryophyta</taxon>
        <taxon>Tracheophyta</taxon>
        <taxon>Spermatophyta</taxon>
        <taxon>Magnoliopsida</taxon>
        <taxon>eudicotyledons</taxon>
        <taxon>Gunneridae</taxon>
        <taxon>Pentapetalae</taxon>
        <taxon>rosids</taxon>
        <taxon>fabids</taxon>
        <taxon>Cucurbitales</taxon>
        <taxon>Cucurbitaceae</taxon>
        <taxon>Benincaseae</taxon>
        <taxon>Cucumis</taxon>
    </lineage>
</organism>
<proteinExistence type="predicted"/>
<keyword evidence="1" id="KW-0472">Membrane</keyword>
<feature type="transmembrane region" description="Helical" evidence="1">
    <location>
        <begin position="34"/>
        <end position="57"/>
    </location>
</feature>
<dbReference type="Gramene" id="KGN51902">
    <property type="protein sequence ID" value="KGN51902"/>
    <property type="gene ID" value="Csa_5G604960"/>
</dbReference>
<accession>A0A0A0KTZ5</accession>
<keyword evidence="3" id="KW-1185">Reference proteome</keyword>
<keyword evidence="1" id="KW-0812">Transmembrane</keyword>
<protein>
    <submittedName>
        <fullName evidence="2">Pentapeptide repeat</fullName>
    </submittedName>
</protein>
<feature type="transmembrane region" description="Helical" evidence="1">
    <location>
        <begin position="6"/>
        <end position="27"/>
    </location>
</feature>
<gene>
    <name evidence="2" type="ORF">Csa_5G604960</name>
</gene>